<dbReference type="AlphaFoldDB" id="A0A7R6P9E7"/>
<dbReference type="GO" id="GO:0003700">
    <property type="term" value="F:DNA-binding transcription factor activity"/>
    <property type="evidence" value="ECO:0007669"/>
    <property type="project" value="InterPro"/>
</dbReference>
<name>A0A7R6P9E7_9GAMM</name>
<keyword evidence="3" id="KW-0238">DNA-binding</keyword>
<keyword evidence="7" id="KW-1185">Reference proteome</keyword>
<dbReference type="PANTHER" id="PTHR30126:SF77">
    <property type="entry name" value="TRANSCRIPTIONAL REGULATORY PROTEIN"/>
    <property type="match status" value="1"/>
</dbReference>
<protein>
    <submittedName>
        <fullName evidence="6">LysR family transcriptional regulator</fullName>
    </submittedName>
</protein>
<dbReference type="InterPro" id="IPR036388">
    <property type="entry name" value="WH-like_DNA-bd_sf"/>
</dbReference>
<evidence type="ECO:0000256" key="2">
    <source>
        <dbReference type="ARBA" id="ARBA00023015"/>
    </source>
</evidence>
<evidence type="ECO:0000313" key="7">
    <source>
        <dbReference type="Proteomes" id="UP000595332"/>
    </source>
</evidence>
<dbReference type="RefSeq" id="WP_201348991.1">
    <property type="nucleotide sequence ID" value="NZ_AP014546.1"/>
</dbReference>
<proteinExistence type="inferred from homology"/>
<evidence type="ECO:0000256" key="3">
    <source>
        <dbReference type="ARBA" id="ARBA00023125"/>
    </source>
</evidence>
<dbReference type="PRINTS" id="PR00039">
    <property type="entry name" value="HTHLYSR"/>
</dbReference>
<dbReference type="SUPFAM" id="SSF53850">
    <property type="entry name" value="Periplasmic binding protein-like II"/>
    <property type="match status" value="1"/>
</dbReference>
<dbReference type="CDD" id="cd05466">
    <property type="entry name" value="PBP2_LTTR_substrate"/>
    <property type="match status" value="1"/>
</dbReference>
<feature type="domain" description="HTH lysR-type" evidence="5">
    <location>
        <begin position="1"/>
        <end position="58"/>
    </location>
</feature>
<dbReference type="Gene3D" id="3.40.190.10">
    <property type="entry name" value="Periplasmic binding protein-like II"/>
    <property type="match status" value="2"/>
</dbReference>
<keyword evidence="4" id="KW-0804">Transcription</keyword>
<evidence type="ECO:0000313" key="6">
    <source>
        <dbReference type="EMBL" id="BBB28269.1"/>
    </source>
</evidence>
<dbReference type="EMBL" id="AP014546">
    <property type="protein sequence ID" value="BBB28269.1"/>
    <property type="molecule type" value="Genomic_DNA"/>
</dbReference>
<dbReference type="InterPro" id="IPR036390">
    <property type="entry name" value="WH_DNA-bd_sf"/>
</dbReference>
<evidence type="ECO:0000256" key="1">
    <source>
        <dbReference type="ARBA" id="ARBA00009437"/>
    </source>
</evidence>
<evidence type="ECO:0000259" key="5">
    <source>
        <dbReference type="PROSITE" id="PS50931"/>
    </source>
</evidence>
<reference evidence="6 7" key="1">
    <citation type="journal article" date="2008" name="Int. J. Syst. Evol. Microbiol.">
        <title>Neptunomonas japonica sp. nov., an Osedax japonicus symbiont-like bacterium isolated from sediment adjacent to sperm whale carcasses off Kagoshima, Japan.</title>
        <authorList>
            <person name="Miyazaki M."/>
            <person name="Nogi Y."/>
            <person name="Fujiwara Y."/>
            <person name="Kawato M."/>
            <person name="Kubokawa K."/>
            <person name="Horikoshi K."/>
        </authorList>
    </citation>
    <scope>NUCLEOTIDE SEQUENCE [LARGE SCALE GENOMIC DNA]</scope>
    <source>
        <strain evidence="6 7">JAMM 1380</strain>
    </source>
</reference>
<dbReference type="PROSITE" id="PS50931">
    <property type="entry name" value="HTH_LYSR"/>
    <property type="match status" value="1"/>
</dbReference>
<dbReference type="InterPro" id="IPR005119">
    <property type="entry name" value="LysR_subst-bd"/>
</dbReference>
<dbReference type="Gene3D" id="1.10.10.10">
    <property type="entry name" value="Winged helix-like DNA-binding domain superfamily/Winged helix DNA-binding domain"/>
    <property type="match status" value="1"/>
</dbReference>
<dbReference type="Pfam" id="PF00126">
    <property type="entry name" value="HTH_1"/>
    <property type="match status" value="1"/>
</dbReference>
<gene>
    <name evidence="6" type="ORF">NEJAP_0311</name>
</gene>
<dbReference type="FunFam" id="1.10.10.10:FF:000001">
    <property type="entry name" value="LysR family transcriptional regulator"/>
    <property type="match status" value="1"/>
</dbReference>
<dbReference type="Proteomes" id="UP000595332">
    <property type="component" value="Chromosome"/>
</dbReference>
<dbReference type="SUPFAM" id="SSF46785">
    <property type="entry name" value="Winged helix' DNA-binding domain"/>
    <property type="match status" value="1"/>
</dbReference>
<evidence type="ECO:0000256" key="4">
    <source>
        <dbReference type="ARBA" id="ARBA00023163"/>
    </source>
</evidence>
<comment type="similarity">
    <text evidence="1">Belongs to the LysR transcriptional regulatory family.</text>
</comment>
<organism evidence="6 7">
    <name type="scientific">Neptunomonas japonica JAMM 1380</name>
    <dbReference type="NCBI Taxonomy" id="1441457"/>
    <lineage>
        <taxon>Bacteria</taxon>
        <taxon>Pseudomonadati</taxon>
        <taxon>Pseudomonadota</taxon>
        <taxon>Gammaproteobacteria</taxon>
        <taxon>Oceanospirillales</taxon>
        <taxon>Oceanospirillaceae</taxon>
        <taxon>Neptunomonas</taxon>
    </lineage>
</organism>
<sequence length="304" mass="33927">MRLRNLSTFIKVARLGSFHAASQQLHASQPAISARIIALEEELGVQLFIRDKSGTKITAWGSQLLPYAEKLIAISQEMKAQVSHDKPQKGTLRIGIADTLAHLWLSALLKHWQELHPLISFELTSDVTPTLIRQLQNHQIDFALMVAEQSIPPNLVIDPLCSYPQCWVATPESPLTDKESCTTQALATSPILSFPRDSRPWHYLQELFNTLDEQPVIHTCSSVANMLNLIRQGVGIALLPRPLVEQSIQNKELIALSTETDPPELAFCYSWRLDDDRTLPSLLADSSRAIMQFPAQARNLSAGK</sequence>
<dbReference type="PANTHER" id="PTHR30126">
    <property type="entry name" value="HTH-TYPE TRANSCRIPTIONAL REGULATOR"/>
    <property type="match status" value="1"/>
</dbReference>
<dbReference type="GO" id="GO:0000976">
    <property type="term" value="F:transcription cis-regulatory region binding"/>
    <property type="evidence" value="ECO:0007669"/>
    <property type="project" value="TreeGrafter"/>
</dbReference>
<dbReference type="InterPro" id="IPR000847">
    <property type="entry name" value="LysR_HTH_N"/>
</dbReference>
<dbReference type="KEGG" id="njp:NEJAP_0311"/>
<keyword evidence="2" id="KW-0805">Transcription regulation</keyword>
<dbReference type="Pfam" id="PF03466">
    <property type="entry name" value="LysR_substrate"/>
    <property type="match status" value="1"/>
</dbReference>
<accession>A0A7R6P9E7</accession>